<keyword evidence="3" id="KW-1185">Reference proteome</keyword>
<reference evidence="2 3" key="1">
    <citation type="submission" date="2024-03" db="EMBL/GenBank/DDBJ databases">
        <title>Adaptation during the transition from Ophiocordyceps entomopathogen to insect associate is accompanied by gene loss and intensified selection.</title>
        <authorList>
            <person name="Ward C.M."/>
            <person name="Onetto C.A."/>
            <person name="Borneman A.R."/>
        </authorList>
    </citation>
    <scope>NUCLEOTIDE SEQUENCE [LARGE SCALE GENOMIC DNA]</scope>
    <source>
        <strain evidence="2">AWRI1</strain>
        <tissue evidence="2">Single Adult Female</tissue>
    </source>
</reference>
<evidence type="ECO:0000313" key="2">
    <source>
        <dbReference type="EMBL" id="KAK7592763.1"/>
    </source>
</evidence>
<comment type="caution">
    <text evidence="2">The sequence shown here is derived from an EMBL/GenBank/DDBJ whole genome shotgun (WGS) entry which is preliminary data.</text>
</comment>
<dbReference type="AlphaFoldDB" id="A0AAN9Y5X2"/>
<evidence type="ECO:0000313" key="3">
    <source>
        <dbReference type="Proteomes" id="UP001367676"/>
    </source>
</evidence>
<dbReference type="EMBL" id="JBBCAQ010000020">
    <property type="protein sequence ID" value="KAK7592763.1"/>
    <property type="molecule type" value="Genomic_DNA"/>
</dbReference>
<feature type="region of interest" description="Disordered" evidence="1">
    <location>
        <begin position="1"/>
        <end position="33"/>
    </location>
</feature>
<accession>A0AAN9Y5X2</accession>
<protein>
    <submittedName>
        <fullName evidence="2">Uncharacterized protein</fullName>
    </submittedName>
</protein>
<name>A0AAN9Y5X2_9HEMI</name>
<gene>
    <name evidence="2" type="ORF">V9T40_007515</name>
</gene>
<evidence type="ECO:0000256" key="1">
    <source>
        <dbReference type="SAM" id="MobiDB-lite"/>
    </source>
</evidence>
<organism evidence="2 3">
    <name type="scientific">Parthenolecanium corni</name>
    <dbReference type="NCBI Taxonomy" id="536013"/>
    <lineage>
        <taxon>Eukaryota</taxon>
        <taxon>Metazoa</taxon>
        <taxon>Ecdysozoa</taxon>
        <taxon>Arthropoda</taxon>
        <taxon>Hexapoda</taxon>
        <taxon>Insecta</taxon>
        <taxon>Pterygota</taxon>
        <taxon>Neoptera</taxon>
        <taxon>Paraneoptera</taxon>
        <taxon>Hemiptera</taxon>
        <taxon>Sternorrhyncha</taxon>
        <taxon>Coccoidea</taxon>
        <taxon>Coccidae</taxon>
        <taxon>Parthenolecanium</taxon>
    </lineage>
</organism>
<proteinExistence type="predicted"/>
<dbReference type="Proteomes" id="UP001367676">
    <property type="component" value="Unassembled WGS sequence"/>
</dbReference>
<feature type="compositionally biased region" description="Low complexity" evidence="1">
    <location>
        <begin position="20"/>
        <end position="32"/>
    </location>
</feature>
<sequence>MRYLFSSTHRALPPARLPQSPHSPHSPRSTPHLATRTVLAQRRIAASRAISSPENESHCLAAIEIDPYARYPFQYKSSVPVVCRIRVLLLSRISSYKRSAIPRLITETRPPSHSTTFTNAVALFRGVQHQTMGPSSRSPRHRTPFPFGGAAVLRSLDGNRVTTYQLLYSNYPKVTLDLTVTNLCRFSIVESSAPSSPPRQWQRLANSDGAYDAGGPTENAEG</sequence>
<feature type="region of interest" description="Disordered" evidence="1">
    <location>
        <begin position="191"/>
        <end position="222"/>
    </location>
</feature>